<dbReference type="InterPro" id="IPR000412">
    <property type="entry name" value="ABC_2_transport"/>
</dbReference>
<comment type="caution">
    <text evidence="11">The sequence shown here is derived from an EMBL/GenBank/DDBJ whole genome shotgun (WGS) entry which is preliminary data.</text>
</comment>
<evidence type="ECO:0000313" key="12">
    <source>
        <dbReference type="Proteomes" id="UP000253383"/>
    </source>
</evidence>
<dbReference type="PRINTS" id="PR00164">
    <property type="entry name" value="ABC2TRNSPORT"/>
</dbReference>
<dbReference type="OrthoDB" id="9786910at2"/>
<dbReference type="GO" id="GO:0015920">
    <property type="term" value="P:lipopolysaccharide transport"/>
    <property type="evidence" value="ECO:0007669"/>
    <property type="project" value="TreeGrafter"/>
</dbReference>
<evidence type="ECO:0000256" key="4">
    <source>
        <dbReference type="ARBA" id="ARBA00022475"/>
    </source>
</evidence>
<protein>
    <recommendedName>
        <fullName evidence="9">Transport permease protein</fullName>
    </recommendedName>
</protein>
<organism evidence="11 12">
    <name type="scientific">Larkinella punicea</name>
    <dbReference type="NCBI Taxonomy" id="2315727"/>
    <lineage>
        <taxon>Bacteria</taxon>
        <taxon>Pseudomonadati</taxon>
        <taxon>Bacteroidota</taxon>
        <taxon>Cytophagia</taxon>
        <taxon>Cytophagales</taxon>
        <taxon>Spirosomataceae</taxon>
        <taxon>Larkinella</taxon>
    </lineage>
</organism>
<name>A0A368JNB7_9BACT</name>
<dbReference type="InterPro" id="IPR047817">
    <property type="entry name" value="ABC2_TM_bact-type"/>
</dbReference>
<keyword evidence="12" id="KW-1185">Reference proteome</keyword>
<feature type="transmembrane region" description="Helical" evidence="9">
    <location>
        <begin position="206"/>
        <end position="227"/>
    </location>
</feature>
<evidence type="ECO:0000256" key="5">
    <source>
        <dbReference type="ARBA" id="ARBA00022519"/>
    </source>
</evidence>
<proteinExistence type="inferred from homology"/>
<feature type="transmembrane region" description="Helical" evidence="9">
    <location>
        <begin position="258"/>
        <end position="281"/>
    </location>
</feature>
<gene>
    <name evidence="11" type="ORF">DUE52_21245</name>
</gene>
<accession>A0A368JNB7</accession>
<keyword evidence="8 9" id="KW-0472">Membrane</keyword>
<comment type="subcellular location">
    <subcellularLocation>
        <location evidence="1">Cell inner membrane</location>
        <topology evidence="1">Multi-pass membrane protein</topology>
    </subcellularLocation>
    <subcellularLocation>
        <location evidence="9">Cell membrane</location>
        <topology evidence="9">Multi-pass membrane protein</topology>
    </subcellularLocation>
</comment>
<evidence type="ECO:0000256" key="6">
    <source>
        <dbReference type="ARBA" id="ARBA00022692"/>
    </source>
</evidence>
<feature type="transmembrane region" description="Helical" evidence="9">
    <location>
        <begin position="174"/>
        <end position="194"/>
    </location>
</feature>
<evidence type="ECO:0000256" key="8">
    <source>
        <dbReference type="ARBA" id="ARBA00023136"/>
    </source>
</evidence>
<dbReference type="InterPro" id="IPR013525">
    <property type="entry name" value="ABC2_TM"/>
</dbReference>
<comment type="similarity">
    <text evidence="2 9">Belongs to the ABC-2 integral membrane protein family.</text>
</comment>
<feature type="transmembrane region" description="Helical" evidence="9">
    <location>
        <begin position="89"/>
        <end position="107"/>
    </location>
</feature>
<feature type="domain" description="ABC transmembrane type-2" evidence="10">
    <location>
        <begin position="59"/>
        <end position="284"/>
    </location>
</feature>
<evidence type="ECO:0000313" key="11">
    <source>
        <dbReference type="EMBL" id="RCR67631.1"/>
    </source>
</evidence>
<keyword evidence="7 9" id="KW-1133">Transmembrane helix</keyword>
<dbReference type="PROSITE" id="PS51012">
    <property type="entry name" value="ABC_TM2"/>
    <property type="match status" value="1"/>
</dbReference>
<keyword evidence="3 9" id="KW-0813">Transport</keyword>
<dbReference type="AlphaFoldDB" id="A0A368JNB7"/>
<evidence type="ECO:0000256" key="3">
    <source>
        <dbReference type="ARBA" id="ARBA00022448"/>
    </source>
</evidence>
<dbReference type="PANTHER" id="PTHR30413">
    <property type="entry name" value="INNER MEMBRANE TRANSPORT PERMEASE"/>
    <property type="match status" value="1"/>
</dbReference>
<dbReference type="RefSeq" id="WP_114408063.1">
    <property type="nucleotide sequence ID" value="NZ_QOWE01000018.1"/>
</dbReference>
<evidence type="ECO:0000256" key="7">
    <source>
        <dbReference type="ARBA" id="ARBA00022989"/>
    </source>
</evidence>
<dbReference type="PANTHER" id="PTHR30413:SF8">
    <property type="entry name" value="TRANSPORT PERMEASE PROTEIN"/>
    <property type="match status" value="1"/>
</dbReference>
<evidence type="ECO:0000256" key="2">
    <source>
        <dbReference type="ARBA" id="ARBA00007783"/>
    </source>
</evidence>
<evidence type="ECO:0000256" key="9">
    <source>
        <dbReference type="RuleBase" id="RU361157"/>
    </source>
</evidence>
<dbReference type="EMBL" id="QOWE01000018">
    <property type="protein sequence ID" value="RCR67631.1"/>
    <property type="molecule type" value="Genomic_DNA"/>
</dbReference>
<dbReference type="GO" id="GO:0043190">
    <property type="term" value="C:ATP-binding cassette (ABC) transporter complex"/>
    <property type="evidence" value="ECO:0007669"/>
    <property type="project" value="InterPro"/>
</dbReference>
<evidence type="ECO:0000256" key="1">
    <source>
        <dbReference type="ARBA" id="ARBA00004429"/>
    </source>
</evidence>
<keyword evidence="6 9" id="KW-0812">Transmembrane</keyword>
<sequence length="292" mass="32920">MIEVEDEAIVDQEKETYAHSITPQNSLFDLRLAEIWRYRDLLMLFVRRDFVAKYKQTILGPIWFFIQPIFQTVVMAIVFGGMAGLSTDGAPPILFYLAGVTAWNYFANCLRATSNTFTANAGLFGKVYFPRAVTPLSVVISNLIQFGIGILLFLVMFIIFAFRGYELHPNSTLLLLPLLIVIMGFMGLGLGMLVSAMTTRYRDLQYLVEFGVQLLMYATPVILPLSAVPEKYKFIMLINPMTGVIETFKYGFLGIGTFSWGLLGYSAGFTIIVFLVGLMIFNRTEKNFMDTV</sequence>
<dbReference type="Pfam" id="PF01061">
    <property type="entry name" value="ABC2_membrane"/>
    <property type="match status" value="1"/>
</dbReference>
<keyword evidence="4 9" id="KW-1003">Cell membrane</keyword>
<dbReference type="Proteomes" id="UP000253383">
    <property type="component" value="Unassembled WGS sequence"/>
</dbReference>
<evidence type="ECO:0000259" key="10">
    <source>
        <dbReference type="PROSITE" id="PS51012"/>
    </source>
</evidence>
<feature type="transmembrane region" description="Helical" evidence="9">
    <location>
        <begin position="62"/>
        <end position="83"/>
    </location>
</feature>
<dbReference type="GO" id="GO:0140359">
    <property type="term" value="F:ABC-type transporter activity"/>
    <property type="evidence" value="ECO:0007669"/>
    <property type="project" value="InterPro"/>
</dbReference>
<feature type="transmembrane region" description="Helical" evidence="9">
    <location>
        <begin position="136"/>
        <end position="162"/>
    </location>
</feature>
<keyword evidence="5" id="KW-0997">Cell inner membrane</keyword>
<reference evidence="11 12" key="1">
    <citation type="submission" date="2018-07" db="EMBL/GenBank/DDBJ databases">
        <title>Genome analysis of Larkinella rosea.</title>
        <authorList>
            <person name="Zhou Z."/>
            <person name="Wang G."/>
        </authorList>
    </citation>
    <scope>NUCLEOTIDE SEQUENCE [LARGE SCALE GENOMIC DNA]</scope>
    <source>
        <strain evidence="12">zzj9</strain>
    </source>
</reference>